<reference evidence="2 3" key="1">
    <citation type="submission" date="2016-10" db="EMBL/GenBank/DDBJ databases">
        <authorList>
            <person name="de Groot N.N."/>
        </authorList>
    </citation>
    <scope>NUCLEOTIDE SEQUENCE [LARGE SCALE GENOMIC DNA]</scope>
    <source>
        <strain evidence="2 3">DSM 9990</strain>
    </source>
</reference>
<dbReference type="STRING" id="39841.SAMN05660836_02532"/>
<keyword evidence="3" id="KW-1185">Reference proteome</keyword>
<dbReference type="PROSITE" id="PS50042">
    <property type="entry name" value="CNMP_BINDING_3"/>
    <property type="match status" value="1"/>
</dbReference>
<dbReference type="InterPro" id="IPR018490">
    <property type="entry name" value="cNMP-bd_dom_sf"/>
</dbReference>
<dbReference type="InterPro" id="IPR000595">
    <property type="entry name" value="cNMP-bd_dom"/>
</dbReference>
<dbReference type="CDD" id="cd00038">
    <property type="entry name" value="CAP_ED"/>
    <property type="match status" value="1"/>
</dbReference>
<evidence type="ECO:0000313" key="3">
    <source>
        <dbReference type="Proteomes" id="UP000199611"/>
    </source>
</evidence>
<dbReference type="Pfam" id="PF00027">
    <property type="entry name" value="cNMP_binding"/>
    <property type="match status" value="1"/>
</dbReference>
<protein>
    <submittedName>
        <fullName evidence="2">Cyclic nucleotide-binding domain-containing protein</fullName>
    </submittedName>
</protein>
<feature type="domain" description="Cyclic nucleotide-binding" evidence="1">
    <location>
        <begin position="32"/>
        <end position="151"/>
    </location>
</feature>
<dbReference type="SUPFAM" id="SSF51206">
    <property type="entry name" value="cAMP-binding domain-like"/>
    <property type="match status" value="1"/>
</dbReference>
<organism evidence="2 3">
    <name type="scientific">Thermodesulforhabdus norvegica</name>
    <dbReference type="NCBI Taxonomy" id="39841"/>
    <lineage>
        <taxon>Bacteria</taxon>
        <taxon>Pseudomonadati</taxon>
        <taxon>Thermodesulfobacteriota</taxon>
        <taxon>Syntrophobacteria</taxon>
        <taxon>Syntrophobacterales</taxon>
        <taxon>Thermodesulforhabdaceae</taxon>
        <taxon>Thermodesulforhabdus</taxon>
    </lineage>
</organism>
<name>A0A1I4VYM1_9BACT</name>
<dbReference type="PANTHER" id="PTHR47823:SF9">
    <property type="entry name" value="CHROMOSOME UNDETERMINED SCAFFOLD_10, WHOLE GENOME SHOTGUN SEQUENCE"/>
    <property type="match status" value="1"/>
</dbReference>
<dbReference type="AlphaFoldDB" id="A0A1I4VYM1"/>
<gene>
    <name evidence="2" type="ORF">SAMN05660836_02532</name>
</gene>
<dbReference type="EMBL" id="FOUU01000012">
    <property type="protein sequence ID" value="SFN06418.1"/>
    <property type="molecule type" value="Genomic_DNA"/>
</dbReference>
<evidence type="ECO:0000313" key="2">
    <source>
        <dbReference type="EMBL" id="SFN06418.1"/>
    </source>
</evidence>
<dbReference type="Proteomes" id="UP000199611">
    <property type="component" value="Unassembled WGS sequence"/>
</dbReference>
<dbReference type="SMART" id="SM00100">
    <property type="entry name" value="cNMP"/>
    <property type="match status" value="1"/>
</dbReference>
<dbReference type="InterPro" id="IPR014710">
    <property type="entry name" value="RmlC-like_jellyroll"/>
</dbReference>
<dbReference type="Gene3D" id="2.60.120.10">
    <property type="entry name" value="Jelly Rolls"/>
    <property type="match status" value="1"/>
</dbReference>
<proteinExistence type="predicted"/>
<dbReference type="OrthoDB" id="5420529at2"/>
<dbReference type="PANTHER" id="PTHR47823">
    <property type="entry name" value="ION_TRANS DOMAIN-CONTAINING PROTEIN"/>
    <property type="match status" value="1"/>
</dbReference>
<dbReference type="RefSeq" id="WP_093396294.1">
    <property type="nucleotide sequence ID" value="NZ_FOUU01000012.1"/>
</dbReference>
<sequence>MNSLADFESLLHRASCQCELNEYMKILRNVDAFSVVPIDKLKVMAYLSQKVTFPQGTFLFKQRDPDARGYILVSGRVQLYRHYKDKSYLLEELKEGEFFGGLALLSDIRRLFSARAAVDTVCLTLERDAFRRFIVQFPEVAIKVLDIMIRRIVAMEERLLEMQVLECRYV</sequence>
<accession>A0A1I4VYM1</accession>
<evidence type="ECO:0000259" key="1">
    <source>
        <dbReference type="PROSITE" id="PS50042"/>
    </source>
</evidence>